<proteinExistence type="predicted"/>
<keyword evidence="6" id="KW-1185">Reference proteome</keyword>
<keyword evidence="3" id="KW-0274">FAD</keyword>
<accession>A0ABP6YXX1</accession>
<evidence type="ECO:0000256" key="2">
    <source>
        <dbReference type="ARBA" id="ARBA00022630"/>
    </source>
</evidence>
<dbReference type="InterPro" id="IPR002938">
    <property type="entry name" value="FAD-bd"/>
</dbReference>
<keyword evidence="5" id="KW-0560">Oxidoreductase</keyword>
<keyword evidence="5" id="KW-0503">Monooxygenase</keyword>
<evidence type="ECO:0000259" key="4">
    <source>
        <dbReference type="Pfam" id="PF01494"/>
    </source>
</evidence>
<dbReference type="Pfam" id="PF01494">
    <property type="entry name" value="FAD_binding_3"/>
    <property type="match status" value="1"/>
</dbReference>
<dbReference type="PRINTS" id="PR00420">
    <property type="entry name" value="RNGMNOXGNASE"/>
</dbReference>
<dbReference type="SUPFAM" id="SSF51905">
    <property type="entry name" value="FAD/NAD(P)-binding domain"/>
    <property type="match status" value="1"/>
</dbReference>
<dbReference type="GO" id="GO:0004497">
    <property type="term" value="F:monooxygenase activity"/>
    <property type="evidence" value="ECO:0007669"/>
    <property type="project" value="UniProtKB-KW"/>
</dbReference>
<evidence type="ECO:0000256" key="1">
    <source>
        <dbReference type="ARBA" id="ARBA00001974"/>
    </source>
</evidence>
<dbReference type="Gene3D" id="3.50.50.60">
    <property type="entry name" value="FAD/NAD(P)-binding domain"/>
    <property type="match status" value="1"/>
</dbReference>
<dbReference type="Gene3D" id="3.30.70.2450">
    <property type="match status" value="1"/>
</dbReference>
<feature type="domain" description="FAD-binding" evidence="4">
    <location>
        <begin position="6"/>
        <end position="345"/>
    </location>
</feature>
<dbReference type="PANTHER" id="PTHR43004:SF19">
    <property type="entry name" value="BINDING MONOOXYGENASE, PUTATIVE (JCVI)-RELATED"/>
    <property type="match status" value="1"/>
</dbReference>
<dbReference type="PANTHER" id="PTHR43004">
    <property type="entry name" value="TRK SYSTEM POTASSIUM UPTAKE PROTEIN"/>
    <property type="match status" value="1"/>
</dbReference>
<dbReference type="RefSeq" id="WP_231488423.1">
    <property type="nucleotide sequence ID" value="NZ_BAAAZO010000001.1"/>
</dbReference>
<reference evidence="6" key="1">
    <citation type="journal article" date="2019" name="Int. J. Syst. Evol. Microbiol.">
        <title>The Global Catalogue of Microorganisms (GCM) 10K type strain sequencing project: providing services to taxonomists for standard genome sequencing and annotation.</title>
        <authorList>
            <consortium name="The Broad Institute Genomics Platform"/>
            <consortium name="The Broad Institute Genome Sequencing Center for Infectious Disease"/>
            <person name="Wu L."/>
            <person name="Ma J."/>
        </authorList>
    </citation>
    <scope>NUCLEOTIDE SEQUENCE [LARGE SCALE GENOMIC DNA]</scope>
    <source>
        <strain evidence="6">JCM 16902</strain>
    </source>
</reference>
<keyword evidence="2" id="KW-0285">Flavoprotein</keyword>
<protein>
    <submittedName>
        <fullName evidence="5">FAD-dependent monooxygenase</fullName>
    </submittedName>
</protein>
<name>A0ABP6YXX1_9ACTN</name>
<dbReference type="Pfam" id="PF21274">
    <property type="entry name" value="Rng_hyd_C"/>
    <property type="match status" value="1"/>
</dbReference>
<dbReference type="EMBL" id="BAAAZO010000001">
    <property type="protein sequence ID" value="GAA3593031.1"/>
    <property type="molecule type" value="Genomic_DNA"/>
</dbReference>
<gene>
    <name evidence="5" type="ORF">GCM10022223_04810</name>
</gene>
<comment type="cofactor">
    <cofactor evidence="1">
        <name>FAD</name>
        <dbReference type="ChEBI" id="CHEBI:57692"/>
    </cofactor>
</comment>
<dbReference type="InterPro" id="IPR036188">
    <property type="entry name" value="FAD/NAD-bd_sf"/>
</dbReference>
<dbReference type="Gene3D" id="3.40.30.120">
    <property type="match status" value="1"/>
</dbReference>
<evidence type="ECO:0000313" key="6">
    <source>
        <dbReference type="Proteomes" id="UP001501074"/>
    </source>
</evidence>
<dbReference type="InterPro" id="IPR050641">
    <property type="entry name" value="RIFMO-like"/>
</dbReference>
<comment type="caution">
    <text evidence="5">The sequence shown here is derived from an EMBL/GenBank/DDBJ whole genome shotgun (WGS) entry which is preliminary data.</text>
</comment>
<evidence type="ECO:0000256" key="3">
    <source>
        <dbReference type="ARBA" id="ARBA00022827"/>
    </source>
</evidence>
<organism evidence="5 6">
    <name type="scientific">Kineosporia mesophila</name>
    <dbReference type="NCBI Taxonomy" id="566012"/>
    <lineage>
        <taxon>Bacteria</taxon>
        <taxon>Bacillati</taxon>
        <taxon>Actinomycetota</taxon>
        <taxon>Actinomycetes</taxon>
        <taxon>Kineosporiales</taxon>
        <taxon>Kineosporiaceae</taxon>
        <taxon>Kineosporia</taxon>
    </lineage>
</organism>
<evidence type="ECO:0000313" key="5">
    <source>
        <dbReference type="EMBL" id="GAA3593031.1"/>
    </source>
</evidence>
<sequence>MSPPDFDVLVIGGGPVGLTAAGDLARLGRTVAVLERWPQVNPSSRAFAVMARTLEVLDGRGLADGLLELGTTTPGVDIFGRSRLDLSKLPSRYPFALITPQTNVDAALGRYAVDQGADVRRGIEVVGLRAEADGVTVNARPKNDENPSHEQVLRARYVIAADGAHSTVRRLLDLPFPGRPVLSSVVLADVKLSRGPSDGGLQLGSSATGFAFLAPYGRHDADGSWFRAMTWDRGHQVDDTVPVGEGEVERVLNREMGRDVGIVEIGWNSRFHSEERQVPSYRVGRVFLAGDAAHVHSPIGGQGLNTGVQDAANLAWKIDAVLSGAPDAVLDTYQSERHPIGRRVLFQSGAMLRAATLHPKPARLVRNSVVPRALSIPFVRDLIAGSFAGTGLRYARGRGGGRLVGTRAAGIPLVGERLTRVQRNGRWVLILRAEDEAPESVPHVIPVRRDDDGPAVLVRPDGYVAWAGTSPAGWLEAYERWTGAGTTSADVHH</sequence>
<dbReference type="Proteomes" id="UP001501074">
    <property type="component" value="Unassembled WGS sequence"/>
</dbReference>